<dbReference type="PIRSF" id="PIRSF017082">
    <property type="entry name" value="YflP"/>
    <property type="match status" value="1"/>
</dbReference>
<dbReference type="Gene3D" id="3.40.190.10">
    <property type="entry name" value="Periplasmic binding protein-like II"/>
    <property type="match status" value="1"/>
</dbReference>
<sequence>MIDRHVFKGLAAAALAILLPFSVQAQSPSGVVTIVVPYSAGGGTDAVARLVGERMSRALGRSVIIENVVGGGGTIANERVARSAPDGSSILINHSALLSAPSLFTNLRYDTKTAFEPIGLVNNAPMLLVGRKTIPGKDQKEIVAWIKAQGEKANFAHGGVGTNSHLCAVMIGNVLGFRPTVVAYRGSGPAITDLLAGQIDLLCDQATNALSQVQAGSLHGIAMTSTKRLDQAPDVPTTAEIGMPQVTYTMWHGMYVSKGTPKETVAALNAALREALADPGVRQKLLQMGTVTFPEDQQTPEAHAKLFADDMPRIAKLVESSGVKASETK</sequence>
<dbReference type="InterPro" id="IPR005064">
    <property type="entry name" value="BUG"/>
</dbReference>
<dbReference type="OrthoDB" id="8443386at2"/>
<reference evidence="3 4" key="1">
    <citation type="submission" date="2019-03" db="EMBL/GenBank/DDBJ databases">
        <title>Genomic Encyclopedia of Type Strains, Phase IV (KMG-IV): sequencing the most valuable type-strain genomes for metagenomic binning, comparative biology and taxonomic classification.</title>
        <authorList>
            <person name="Goeker M."/>
        </authorList>
    </citation>
    <scope>NUCLEOTIDE SEQUENCE [LARGE SCALE GENOMIC DNA]</scope>
    <source>
        <strain evidence="3 4">DSM 25903</strain>
    </source>
</reference>
<evidence type="ECO:0000256" key="2">
    <source>
        <dbReference type="SAM" id="SignalP"/>
    </source>
</evidence>
<feature type="signal peptide" evidence="2">
    <location>
        <begin position="1"/>
        <end position="25"/>
    </location>
</feature>
<evidence type="ECO:0000256" key="1">
    <source>
        <dbReference type="ARBA" id="ARBA00006987"/>
    </source>
</evidence>
<comment type="similarity">
    <text evidence="1">Belongs to the UPF0065 (bug) family.</text>
</comment>
<dbReference type="PANTHER" id="PTHR42928:SF5">
    <property type="entry name" value="BLR1237 PROTEIN"/>
    <property type="match status" value="1"/>
</dbReference>
<keyword evidence="4" id="KW-1185">Reference proteome</keyword>
<dbReference type="SUPFAM" id="SSF53850">
    <property type="entry name" value="Periplasmic binding protein-like II"/>
    <property type="match status" value="1"/>
</dbReference>
<feature type="chain" id="PRO_5020275977" evidence="2">
    <location>
        <begin position="26"/>
        <end position="329"/>
    </location>
</feature>
<keyword evidence="2" id="KW-0732">Signal</keyword>
<comment type="caution">
    <text evidence="3">The sequence shown here is derived from an EMBL/GenBank/DDBJ whole genome shotgun (WGS) entry which is preliminary data.</text>
</comment>
<gene>
    <name evidence="3" type="ORF">EV668_1629</name>
</gene>
<organism evidence="3 4">
    <name type="scientific">Enterovirga rhinocerotis</name>
    <dbReference type="NCBI Taxonomy" id="1339210"/>
    <lineage>
        <taxon>Bacteria</taxon>
        <taxon>Pseudomonadati</taxon>
        <taxon>Pseudomonadota</taxon>
        <taxon>Alphaproteobacteria</taxon>
        <taxon>Hyphomicrobiales</taxon>
        <taxon>Methylobacteriaceae</taxon>
        <taxon>Enterovirga</taxon>
    </lineage>
</organism>
<proteinExistence type="inferred from homology"/>
<dbReference type="PANTHER" id="PTHR42928">
    <property type="entry name" value="TRICARBOXYLATE-BINDING PROTEIN"/>
    <property type="match status" value="1"/>
</dbReference>
<dbReference type="Pfam" id="PF03401">
    <property type="entry name" value="TctC"/>
    <property type="match status" value="1"/>
</dbReference>
<evidence type="ECO:0000313" key="4">
    <source>
        <dbReference type="Proteomes" id="UP000295122"/>
    </source>
</evidence>
<evidence type="ECO:0000313" key="3">
    <source>
        <dbReference type="EMBL" id="TDR94344.1"/>
    </source>
</evidence>
<dbReference type="RefSeq" id="WP_133769249.1">
    <property type="nucleotide sequence ID" value="NZ_SNZR01000011.1"/>
</dbReference>
<protein>
    <submittedName>
        <fullName evidence="3">Tripartite-type tricarboxylate transporter receptor subunit TctC</fullName>
    </submittedName>
</protein>
<dbReference type="AlphaFoldDB" id="A0A4R7C6X4"/>
<name>A0A4R7C6X4_9HYPH</name>
<keyword evidence="3" id="KW-0675">Receptor</keyword>
<accession>A0A4R7C6X4</accession>
<dbReference type="InterPro" id="IPR042100">
    <property type="entry name" value="Bug_dom1"/>
</dbReference>
<dbReference type="Proteomes" id="UP000295122">
    <property type="component" value="Unassembled WGS sequence"/>
</dbReference>
<dbReference type="EMBL" id="SNZR01000011">
    <property type="protein sequence ID" value="TDR94344.1"/>
    <property type="molecule type" value="Genomic_DNA"/>
</dbReference>
<dbReference type="Gene3D" id="3.40.190.150">
    <property type="entry name" value="Bordetella uptake gene, domain 1"/>
    <property type="match status" value="1"/>
</dbReference>